<name>A0A023BZ39_9FLAO</name>
<evidence type="ECO:0000313" key="1">
    <source>
        <dbReference type="EMBL" id="EZH75352.1"/>
    </source>
</evidence>
<sequence>MNNGKQYKILVDKPFYSVSDTTIKKYKQYANHHLLRLNRVLILSNDEEYIQLIEWVKEEMKLYESRELSDLNLEKNNISGSLVAPRN</sequence>
<organism evidence="1 2">
    <name type="scientific">Aquimarina atlantica</name>
    <dbReference type="NCBI Taxonomy" id="1317122"/>
    <lineage>
        <taxon>Bacteria</taxon>
        <taxon>Pseudomonadati</taxon>
        <taxon>Bacteroidota</taxon>
        <taxon>Flavobacteriia</taxon>
        <taxon>Flavobacteriales</taxon>
        <taxon>Flavobacteriaceae</taxon>
        <taxon>Aquimarina</taxon>
    </lineage>
</organism>
<comment type="caution">
    <text evidence="1">The sequence shown here is derived from an EMBL/GenBank/DDBJ whole genome shotgun (WGS) entry which is preliminary data.</text>
</comment>
<gene>
    <name evidence="1" type="ORF">ATO12_00825</name>
</gene>
<dbReference type="EMBL" id="AQRA01000001">
    <property type="protein sequence ID" value="EZH75352.1"/>
    <property type="molecule type" value="Genomic_DNA"/>
</dbReference>
<accession>A0A023BZ39</accession>
<dbReference type="AlphaFoldDB" id="A0A023BZ39"/>
<reference evidence="1 2" key="1">
    <citation type="submission" date="2014-04" db="EMBL/GenBank/DDBJ databases">
        <title>Aquimarina sp. 22II-S11-z7 Genome Sequencing.</title>
        <authorList>
            <person name="Lai Q."/>
        </authorList>
    </citation>
    <scope>NUCLEOTIDE SEQUENCE [LARGE SCALE GENOMIC DNA]</scope>
    <source>
        <strain evidence="1 2">22II-S11-z7</strain>
    </source>
</reference>
<proteinExistence type="predicted"/>
<dbReference type="eggNOG" id="ENOG50312A0">
    <property type="taxonomic scope" value="Bacteria"/>
</dbReference>
<dbReference type="Proteomes" id="UP000023541">
    <property type="component" value="Unassembled WGS sequence"/>
</dbReference>
<evidence type="ECO:0000313" key="2">
    <source>
        <dbReference type="Proteomes" id="UP000023541"/>
    </source>
</evidence>
<keyword evidence="2" id="KW-1185">Reference proteome</keyword>
<protein>
    <submittedName>
        <fullName evidence="1">Uncharacterized protein</fullName>
    </submittedName>
</protein>